<evidence type="ECO:0000313" key="2">
    <source>
        <dbReference type="EMBL" id="KAF7948486.1"/>
    </source>
</evidence>
<feature type="region of interest" description="Disordered" evidence="1">
    <location>
        <begin position="470"/>
        <end position="497"/>
    </location>
</feature>
<dbReference type="AlphaFoldDB" id="A0A9P5ITB2"/>
<accession>A0A9P5ITB2</accession>
<name>A0A9P5ITB2_9HELO</name>
<dbReference type="EMBL" id="RCSW01000006">
    <property type="protein sequence ID" value="KAF7948486.1"/>
    <property type="molecule type" value="Genomic_DNA"/>
</dbReference>
<keyword evidence="3" id="KW-1185">Reference proteome</keyword>
<feature type="compositionally biased region" description="Acidic residues" evidence="1">
    <location>
        <begin position="470"/>
        <end position="483"/>
    </location>
</feature>
<dbReference type="RefSeq" id="XP_038735018.1">
    <property type="nucleotide sequence ID" value="XM_038874409.1"/>
</dbReference>
<sequence>MASSQESLPINDRENPYFVEAYPTPTTPSQFLSLLSAFPTTPTRELVQPYLSYETGLRKAFARPHAVVGGPDDLISIYDGHESSFRIRIADRETTAADKYIMPLKRKEVLGGQPAIAGSFAKFCENFDAFTHGILHDINWSNIVVAGSAALLPLLPRRKKRSTASAAVERPLENYFDNIAKASDIDIFLYGIHDEQVAIRRISEIDATIRKNQRIIVGEGLSLHTKNAVTFIAPRYPHRHVQVILRLYDSITEILTGFDVDCACVAFDGKKVYSSPRGITAISTRTNTVDLTRRSPSYENRLFKYRQHKFDVFWELLDRSQIQSLDFEKTKPWHFKGLARLVMFERLLQTGYSRPYYIHRNFKRVDGVRDPALVTKNHFHSSGYTSIEIPHSVSFTADKVRKFVKKHAKEPFTYGTLNELLCQRSTGWRSGEISPTLKFIKEDCGRQMIGSFYPSTADDWTQMAYGGLAENEEEESDENEESSSSDPSLPSSRSGRRRIKRWAGKCVAQARYLRRHWRSSLESKIRAIAHST</sequence>
<organism evidence="2 3">
    <name type="scientific">Botrytis byssoidea</name>
    <dbReference type="NCBI Taxonomy" id="139641"/>
    <lineage>
        <taxon>Eukaryota</taxon>
        <taxon>Fungi</taxon>
        <taxon>Dikarya</taxon>
        <taxon>Ascomycota</taxon>
        <taxon>Pezizomycotina</taxon>
        <taxon>Leotiomycetes</taxon>
        <taxon>Helotiales</taxon>
        <taxon>Sclerotiniaceae</taxon>
        <taxon>Botrytis</taxon>
    </lineage>
</organism>
<dbReference type="PANTHER" id="PTHR43558">
    <property type="entry name" value="REDUCTASE, PUTATIVE (AFU_ORTHOLOGUE AFUA_3G10540)-RELATED"/>
    <property type="match status" value="1"/>
</dbReference>
<comment type="caution">
    <text evidence="2">The sequence shown here is derived from an EMBL/GenBank/DDBJ whole genome shotgun (WGS) entry which is preliminary data.</text>
</comment>
<protein>
    <submittedName>
        <fullName evidence="2">Uncharacterized protein</fullName>
    </submittedName>
</protein>
<proteinExistence type="predicted"/>
<reference evidence="2 3" key="1">
    <citation type="journal article" date="2020" name="Genome Biol. Evol.">
        <title>Comparative genomics of Sclerotiniaceae.</title>
        <authorList>
            <person name="Valero Jimenez C.A."/>
            <person name="Steentjes M."/>
            <person name="Scholten O.E."/>
            <person name="Van Kan J.A.L."/>
        </authorList>
    </citation>
    <scope>NUCLEOTIDE SEQUENCE [LARGE SCALE GENOMIC DNA]</scope>
    <source>
        <strain evidence="2 3">MUCL 94</strain>
    </source>
</reference>
<evidence type="ECO:0000256" key="1">
    <source>
        <dbReference type="SAM" id="MobiDB-lite"/>
    </source>
</evidence>
<dbReference type="GeneID" id="62147486"/>
<dbReference type="PANTHER" id="PTHR43558:SF6">
    <property type="entry name" value="REDUCTASE, PUTATIVE (AFU_ORTHOLOGUE AFUA_3G10540)-RELATED"/>
    <property type="match status" value="1"/>
</dbReference>
<gene>
    <name evidence="2" type="ORF">EAE97_003897</name>
</gene>
<dbReference type="Proteomes" id="UP000710849">
    <property type="component" value="Unassembled WGS sequence"/>
</dbReference>
<dbReference type="InterPro" id="IPR053354">
    <property type="entry name" value="MGDG_epimerase"/>
</dbReference>
<evidence type="ECO:0000313" key="3">
    <source>
        <dbReference type="Proteomes" id="UP000710849"/>
    </source>
</evidence>